<name>A0ACC3D3U5_9PEZI</name>
<feature type="non-terminal residue" evidence="1">
    <location>
        <position position="955"/>
    </location>
</feature>
<evidence type="ECO:0000313" key="1">
    <source>
        <dbReference type="EMBL" id="KAK3061230.1"/>
    </source>
</evidence>
<keyword evidence="2" id="KW-1185">Reference proteome</keyword>
<proteinExistence type="predicted"/>
<accession>A0ACC3D3U5</accession>
<dbReference type="Proteomes" id="UP001186974">
    <property type="component" value="Unassembled WGS sequence"/>
</dbReference>
<gene>
    <name evidence="1" type="ORF">LTS18_006730</name>
</gene>
<comment type="caution">
    <text evidence="1">The sequence shown here is derived from an EMBL/GenBank/DDBJ whole genome shotgun (WGS) entry which is preliminary data.</text>
</comment>
<sequence length="955" mass="110330">MAQTLFELHLDVYALIKNPGSGVPHVTQVLQKDRLERWSNLANSAVYLRTSATSQTEFDDLVIRHLWASAFHISVCDDVAKQHVVACMEELKQLLLSREEPVLLQNNAVMPELSVDAAERELSKINMKDFFYKVFDHNEKDPVSVIENLEPILESRIPTPTSKSASAVDTANVESHERQSNLTESTSENLVTGSDSPHRQMSRFLENGNVNLKLNLWNRLREAYEAIDYPPKVASCYLRSIELLLHEIKSVNYTSLPRDQRPVLLLRYIRIIDEYVAQFLLLAKNTTGALECVDEEHLRTSMHAVSEFSRLLHTFNLYEDSVRVGQVPPPSFQGIQQPTFVLIANKLHEIQIRTWFLQYILMQEAMLATPDTFPISYHDKQEYLRAVHHSTGIRGFCSASDHTLLILLRDELLQFPASEAHDIELAQVLQDLYGLKCTPNPQLDLWDHKCFTPLPLKTETASLLLDYVMAQANKVKNKDFPKSEIRSAIDKVHMSLGKQKPTDELAFNRMQFNRLIKGPIRPKTLIRCLVGESEVASKVVRAEDAPAASKGWFSLMGTISLSKYKATKERNAAAGPEDLNIATAFFTQDLEYDMNRWETWYNLAQTQDLQLDDQISHDAEKLNSPSHEILWYQRAAIHCYTMAVSCAVRCEDDSINTQKQMANMYHDFAMRIYSSSREPFCMTAFQFKPEEIKFFSDQIGNTLYTKYPFTPMTVQKAWHFANLLCREATQLDPDQWTYYYLLGKCQWKMYENDVSPPYIEARDVVDSFVRAVEYVPTKRDSRSNKPPTLEPHYKLVSIVHKLVQRKALSPPEGSDILQTTHFARRISKSTEADTWDEYVLQILKALRKADEANWHHRMVLRAAHVIYDECQENDMAAMAAKHELTQQVFTKTMAASVWRPEHERVGRHFVYTSRYVRFFMRLLLQLADKANMELLVRRVRRKTAEFFEHAKLWQD</sequence>
<evidence type="ECO:0000313" key="2">
    <source>
        <dbReference type="Proteomes" id="UP001186974"/>
    </source>
</evidence>
<dbReference type="EMBL" id="JAWDJW010007981">
    <property type="protein sequence ID" value="KAK3061230.1"/>
    <property type="molecule type" value="Genomic_DNA"/>
</dbReference>
<organism evidence="1 2">
    <name type="scientific">Coniosporium uncinatum</name>
    <dbReference type="NCBI Taxonomy" id="93489"/>
    <lineage>
        <taxon>Eukaryota</taxon>
        <taxon>Fungi</taxon>
        <taxon>Dikarya</taxon>
        <taxon>Ascomycota</taxon>
        <taxon>Pezizomycotina</taxon>
        <taxon>Dothideomycetes</taxon>
        <taxon>Dothideomycetes incertae sedis</taxon>
        <taxon>Coniosporium</taxon>
    </lineage>
</organism>
<reference evidence="1" key="1">
    <citation type="submission" date="2024-09" db="EMBL/GenBank/DDBJ databases">
        <title>Black Yeasts Isolated from many extreme environments.</title>
        <authorList>
            <person name="Coleine C."/>
            <person name="Stajich J.E."/>
            <person name="Selbmann L."/>
        </authorList>
    </citation>
    <scope>NUCLEOTIDE SEQUENCE</scope>
    <source>
        <strain evidence="1">CCFEE 5737</strain>
    </source>
</reference>
<protein>
    <submittedName>
        <fullName evidence="1">Uncharacterized protein</fullName>
    </submittedName>
</protein>